<feature type="chain" id="PRO_5030083015" evidence="3">
    <location>
        <begin position="25"/>
        <end position="650"/>
    </location>
</feature>
<gene>
    <name evidence="5" type="ORF">DSM106972_021720</name>
</gene>
<dbReference type="Pfam" id="PF00326">
    <property type="entry name" value="Peptidase_S9"/>
    <property type="match status" value="1"/>
</dbReference>
<dbReference type="InterPro" id="IPR001375">
    <property type="entry name" value="Peptidase_S9_cat"/>
</dbReference>
<accession>A0A3S1CPK3</accession>
<reference evidence="5" key="2">
    <citation type="journal article" date="2019" name="Genome Biol. Evol.">
        <title>Day and night: Metabolic profiles and evolutionary relationships of six axenic non-marine cyanobacteria.</title>
        <authorList>
            <person name="Will S.E."/>
            <person name="Henke P."/>
            <person name="Boedeker C."/>
            <person name="Huang S."/>
            <person name="Brinkmann H."/>
            <person name="Rohde M."/>
            <person name="Jarek M."/>
            <person name="Friedl T."/>
            <person name="Seufert S."/>
            <person name="Schumacher M."/>
            <person name="Overmann J."/>
            <person name="Neumann-Schaal M."/>
            <person name="Petersen J."/>
        </authorList>
    </citation>
    <scope>NUCLEOTIDE SEQUENCE [LARGE SCALE GENOMIC DNA]</scope>
    <source>
        <strain evidence="5">PCC 7102</strain>
    </source>
</reference>
<dbReference type="EMBL" id="RSCL01000004">
    <property type="protein sequence ID" value="RUT07912.1"/>
    <property type="molecule type" value="Genomic_DNA"/>
</dbReference>
<dbReference type="InterPro" id="IPR015943">
    <property type="entry name" value="WD40/YVTN_repeat-like_dom_sf"/>
</dbReference>
<dbReference type="Gene3D" id="2.120.10.30">
    <property type="entry name" value="TolB, C-terminal domain"/>
    <property type="match status" value="1"/>
</dbReference>
<comment type="caution">
    <text evidence="5">The sequence shown here is derived from an EMBL/GenBank/DDBJ whole genome shotgun (WGS) entry which is preliminary data.</text>
</comment>
<dbReference type="Gene3D" id="3.40.50.1820">
    <property type="entry name" value="alpha/beta hydrolase"/>
    <property type="match status" value="1"/>
</dbReference>
<dbReference type="SUPFAM" id="SSF82171">
    <property type="entry name" value="DPP6 N-terminal domain-like"/>
    <property type="match status" value="1"/>
</dbReference>
<keyword evidence="1" id="KW-0378">Hydrolase</keyword>
<dbReference type="Pfam" id="PF07676">
    <property type="entry name" value="PD40"/>
    <property type="match status" value="1"/>
</dbReference>
<dbReference type="InterPro" id="IPR011659">
    <property type="entry name" value="WD40"/>
</dbReference>
<protein>
    <submittedName>
        <fullName evidence="5">Peptidase S9 family protein</fullName>
    </submittedName>
</protein>
<dbReference type="PANTHER" id="PTHR42776:SF27">
    <property type="entry name" value="DIPEPTIDYL PEPTIDASE FAMILY MEMBER 6"/>
    <property type="match status" value="1"/>
</dbReference>
<dbReference type="Proteomes" id="UP000271624">
    <property type="component" value="Unassembled WGS sequence"/>
</dbReference>
<evidence type="ECO:0000313" key="6">
    <source>
        <dbReference type="Proteomes" id="UP000271624"/>
    </source>
</evidence>
<reference evidence="5" key="1">
    <citation type="submission" date="2018-12" db="EMBL/GenBank/DDBJ databases">
        <authorList>
            <person name="Will S."/>
            <person name="Neumann-Schaal M."/>
            <person name="Henke P."/>
        </authorList>
    </citation>
    <scope>NUCLEOTIDE SEQUENCE</scope>
    <source>
        <strain evidence="5">PCC 7102</strain>
    </source>
</reference>
<dbReference type="RefSeq" id="WP_233787700.1">
    <property type="nucleotide sequence ID" value="NZ_RSCL01000004.1"/>
</dbReference>
<dbReference type="Gene3D" id="2.130.10.10">
    <property type="entry name" value="YVTN repeat-like/Quinoprotein amine dehydrogenase"/>
    <property type="match status" value="1"/>
</dbReference>
<feature type="signal peptide" evidence="3">
    <location>
        <begin position="1"/>
        <end position="24"/>
    </location>
</feature>
<evidence type="ECO:0000313" key="5">
    <source>
        <dbReference type="EMBL" id="RUT07912.1"/>
    </source>
</evidence>
<dbReference type="AlphaFoldDB" id="A0A3S1CPK3"/>
<evidence type="ECO:0000256" key="1">
    <source>
        <dbReference type="ARBA" id="ARBA00022801"/>
    </source>
</evidence>
<dbReference type="GO" id="GO:0006508">
    <property type="term" value="P:proteolysis"/>
    <property type="evidence" value="ECO:0007669"/>
    <property type="project" value="InterPro"/>
</dbReference>
<dbReference type="GO" id="GO:0004252">
    <property type="term" value="F:serine-type endopeptidase activity"/>
    <property type="evidence" value="ECO:0007669"/>
    <property type="project" value="InterPro"/>
</dbReference>
<dbReference type="InterPro" id="IPR029058">
    <property type="entry name" value="AB_hydrolase_fold"/>
</dbReference>
<keyword evidence="6" id="KW-1185">Reference proteome</keyword>
<evidence type="ECO:0000256" key="2">
    <source>
        <dbReference type="ARBA" id="ARBA00022825"/>
    </source>
</evidence>
<proteinExistence type="predicted"/>
<keyword evidence="2" id="KW-0645">Protease</keyword>
<evidence type="ECO:0000256" key="3">
    <source>
        <dbReference type="SAM" id="SignalP"/>
    </source>
</evidence>
<evidence type="ECO:0000259" key="4">
    <source>
        <dbReference type="Pfam" id="PF00326"/>
    </source>
</evidence>
<feature type="domain" description="Peptidase S9 prolyl oligopeptidase catalytic" evidence="4">
    <location>
        <begin position="445"/>
        <end position="647"/>
    </location>
</feature>
<dbReference type="PANTHER" id="PTHR42776">
    <property type="entry name" value="SERINE PEPTIDASE S9 FAMILY MEMBER"/>
    <property type="match status" value="1"/>
</dbReference>
<dbReference type="PRINTS" id="PR00862">
    <property type="entry name" value="PROLIGOPTASE"/>
</dbReference>
<keyword evidence="3" id="KW-0732">Signal</keyword>
<organism evidence="5 6">
    <name type="scientific">Dulcicalothrix desertica PCC 7102</name>
    <dbReference type="NCBI Taxonomy" id="232991"/>
    <lineage>
        <taxon>Bacteria</taxon>
        <taxon>Bacillati</taxon>
        <taxon>Cyanobacteriota</taxon>
        <taxon>Cyanophyceae</taxon>
        <taxon>Nostocales</taxon>
        <taxon>Calotrichaceae</taxon>
        <taxon>Dulcicalothrix</taxon>
    </lineage>
</organism>
<dbReference type="InterPro" id="IPR002470">
    <property type="entry name" value="Peptidase_S9A"/>
</dbReference>
<sequence length="650" mass="73039">MRFFSKFFATLLAVVLLPAFMAVAQTQTITPGDNLVVEGIPPIPVSIVQSVERYTNFRAASLASWHPKRREMLISTRFADTPQVHLVKSPLGARKQLTFFPERVAGGRFQPTQGEYFVFSKDIGGNEFSQNYRYDFATGDITLLTDGKSKNSGGIWSNKGDRIIYTSTRRTGKDNDFYIIDPLDPKTNKLITQVEGGGWGPLDWAPDDSKILAIEYVSVNESYLWLLDAASGEKKLITPKGGKEKVSYGGAIFSKDGKGLYVVTDKESEFQRLAYVDLATMQPTYLTTDIKWDVEDIDLSDDGKNLAFVTNEDGTSVLHLLDTATRKEKPLPKLPVGQVLGTNWHKNNEDLGFTLVSARSTADVYSLNIRTNKIERWTESETGGINTANFTDAQLIRWKSFDGKTISGFMYRPPSKFTGKRPVIIDIHGGPEAQSRPGFLGRLNYIINELGVTVIFPNVRGSSGYGKTFLQLDNGFKREDSVKDIGALLDWISTQPQLDKDRVLVTGGSYGGYMSLAVATNYPERIRASINIVGISNFVTFLERTEGYRRDLRRVEYGDERDPKMREFLLKISPLNNASRIKKPLFVIHGKNDPRVPLNEAEQIVATVRKNNIPVWYLMAKDEGHGFSKKRNIDFQFYATIMFIQENLLK</sequence>
<name>A0A3S1CPK3_9CYAN</name>
<dbReference type="SUPFAM" id="SSF53474">
    <property type="entry name" value="alpha/beta-Hydrolases"/>
    <property type="match status" value="1"/>
</dbReference>
<dbReference type="InterPro" id="IPR011042">
    <property type="entry name" value="6-blade_b-propeller_TolB-like"/>
</dbReference>
<keyword evidence="2" id="KW-0720">Serine protease</keyword>